<comment type="caution">
    <text evidence="2">The sequence shown here is derived from an EMBL/GenBank/DDBJ whole genome shotgun (WGS) entry which is preliminary data.</text>
</comment>
<feature type="compositionally biased region" description="Basic and acidic residues" evidence="1">
    <location>
        <begin position="11"/>
        <end position="20"/>
    </location>
</feature>
<keyword evidence="3" id="KW-1185">Reference proteome</keyword>
<dbReference type="VEuPathDB" id="FungiDB:MFRU_013g01630"/>
<feature type="compositionally biased region" description="Basic residues" evidence="1">
    <location>
        <begin position="21"/>
        <end position="32"/>
    </location>
</feature>
<organism evidence="2 3">
    <name type="scientific">Monilinia fructicola</name>
    <name type="common">Brown rot fungus</name>
    <name type="synonym">Ciboria fructicola</name>
    <dbReference type="NCBI Taxonomy" id="38448"/>
    <lineage>
        <taxon>Eukaryota</taxon>
        <taxon>Fungi</taxon>
        <taxon>Dikarya</taxon>
        <taxon>Ascomycota</taxon>
        <taxon>Pezizomycotina</taxon>
        <taxon>Leotiomycetes</taxon>
        <taxon>Helotiales</taxon>
        <taxon>Sclerotiniaceae</taxon>
        <taxon>Monilinia</taxon>
    </lineage>
</organism>
<dbReference type="EMBL" id="VICG01000015">
    <property type="protein sequence ID" value="KAA8564600.1"/>
    <property type="molecule type" value="Genomic_DNA"/>
</dbReference>
<name>A0A5M9J7U6_MONFR</name>
<reference evidence="2 3" key="1">
    <citation type="submission" date="2019-06" db="EMBL/GenBank/DDBJ databases">
        <title>Genome Sequence of the Brown Rot Fungal Pathogen Monilinia fructicola.</title>
        <authorList>
            <person name="De Miccolis Angelini R.M."/>
            <person name="Landi L."/>
            <person name="Abate D."/>
            <person name="Pollastro S."/>
            <person name="Romanazzi G."/>
            <person name="Faretra F."/>
        </authorList>
    </citation>
    <scope>NUCLEOTIDE SEQUENCE [LARGE SCALE GENOMIC DNA]</scope>
    <source>
        <strain evidence="2 3">Mfrc123</strain>
    </source>
</reference>
<feature type="compositionally biased region" description="Acidic residues" evidence="1">
    <location>
        <begin position="1"/>
        <end position="10"/>
    </location>
</feature>
<protein>
    <submittedName>
        <fullName evidence="2">Uncharacterized protein</fullName>
    </submittedName>
</protein>
<evidence type="ECO:0000256" key="1">
    <source>
        <dbReference type="SAM" id="MobiDB-lite"/>
    </source>
</evidence>
<dbReference type="Proteomes" id="UP000322873">
    <property type="component" value="Unassembled WGS sequence"/>
</dbReference>
<sequence>MEDDKEEFNDDLFHRNDGKPRSKKKSNVRRTAGKLADLAGGQDMAYVEQNRSRNKDLKKNKGESNAFFKKLARENAKKKLAE</sequence>
<evidence type="ECO:0000313" key="2">
    <source>
        <dbReference type="EMBL" id="KAA8564600.1"/>
    </source>
</evidence>
<evidence type="ECO:0000313" key="3">
    <source>
        <dbReference type="Proteomes" id="UP000322873"/>
    </source>
</evidence>
<gene>
    <name evidence="2" type="ORF">EYC84_011514</name>
</gene>
<accession>A0A5M9J7U6</accession>
<dbReference type="AlphaFoldDB" id="A0A5M9J7U6"/>
<proteinExistence type="predicted"/>
<feature type="region of interest" description="Disordered" evidence="1">
    <location>
        <begin position="1"/>
        <end position="36"/>
    </location>
</feature>